<reference evidence="6" key="1">
    <citation type="submission" date="2020-12" db="EMBL/GenBank/DDBJ databases">
        <title>WGS assembly of Carya illinoinensis cv. Pawnee.</title>
        <authorList>
            <person name="Platts A."/>
            <person name="Shu S."/>
            <person name="Wright S."/>
            <person name="Barry K."/>
            <person name="Edger P."/>
            <person name="Pires J.C."/>
            <person name="Schmutz J."/>
        </authorList>
    </citation>
    <scope>NUCLEOTIDE SEQUENCE</scope>
    <source>
        <tissue evidence="6">Leaf</tissue>
    </source>
</reference>
<proteinExistence type="inferred from homology"/>
<dbReference type="AlphaFoldDB" id="A0A8T1RCA9"/>
<evidence type="ECO:0000313" key="8">
    <source>
        <dbReference type="Proteomes" id="UP000811609"/>
    </source>
</evidence>
<dbReference type="Pfam" id="PF02798">
    <property type="entry name" value="GST_N"/>
    <property type="match status" value="1"/>
</dbReference>
<evidence type="ECO:0000313" key="7">
    <source>
        <dbReference type="EMBL" id="KAG6726866.1"/>
    </source>
</evidence>
<dbReference type="GO" id="GO:0006749">
    <property type="term" value="P:glutathione metabolic process"/>
    <property type="evidence" value="ECO:0007669"/>
    <property type="project" value="InterPro"/>
</dbReference>
<comment type="caution">
    <text evidence="6">The sequence shown here is derived from an EMBL/GenBank/DDBJ whole genome shotgun (WGS) entry which is preliminary data.</text>
</comment>
<dbReference type="Proteomes" id="UP000811246">
    <property type="component" value="Chromosome 2"/>
</dbReference>
<dbReference type="InterPro" id="IPR040079">
    <property type="entry name" value="Glutathione_S-Trfase"/>
</dbReference>
<comment type="similarity">
    <text evidence="3">Belongs to the GST superfamily.</text>
</comment>
<dbReference type="SFLD" id="SFLDS00019">
    <property type="entry name" value="Glutathione_Transferase_(cytos"/>
    <property type="match status" value="1"/>
</dbReference>
<dbReference type="Proteomes" id="UP000811609">
    <property type="component" value="Chromosome 2"/>
</dbReference>
<name>A0A8T1RCA9_CARIL</name>
<comment type="catalytic activity">
    <reaction evidence="2 3">
        <text>RX + glutathione = an S-substituted glutathione + a halide anion + H(+)</text>
        <dbReference type="Rhea" id="RHEA:16437"/>
        <dbReference type="ChEBI" id="CHEBI:15378"/>
        <dbReference type="ChEBI" id="CHEBI:16042"/>
        <dbReference type="ChEBI" id="CHEBI:17792"/>
        <dbReference type="ChEBI" id="CHEBI:57925"/>
        <dbReference type="ChEBI" id="CHEBI:90779"/>
        <dbReference type="EC" id="2.5.1.18"/>
    </reaction>
</comment>
<comment type="subcellular location">
    <subcellularLocation>
        <location evidence="3">Cytoplasm</location>
        <location evidence="3">Cytosol</location>
    </subcellularLocation>
</comment>
<organism evidence="6 8">
    <name type="scientific">Carya illinoinensis</name>
    <name type="common">Pecan</name>
    <dbReference type="NCBI Taxonomy" id="32201"/>
    <lineage>
        <taxon>Eukaryota</taxon>
        <taxon>Viridiplantae</taxon>
        <taxon>Streptophyta</taxon>
        <taxon>Embryophyta</taxon>
        <taxon>Tracheophyta</taxon>
        <taxon>Spermatophyta</taxon>
        <taxon>Magnoliopsida</taxon>
        <taxon>eudicotyledons</taxon>
        <taxon>Gunneridae</taxon>
        <taxon>Pentapetalae</taxon>
        <taxon>rosids</taxon>
        <taxon>fabids</taxon>
        <taxon>Fagales</taxon>
        <taxon>Juglandaceae</taxon>
        <taxon>Carya</taxon>
    </lineage>
</organism>
<evidence type="ECO:0000313" key="6">
    <source>
        <dbReference type="EMBL" id="KAG6664587.1"/>
    </source>
</evidence>
<dbReference type="GO" id="GO:0005829">
    <property type="term" value="C:cytosol"/>
    <property type="evidence" value="ECO:0007669"/>
    <property type="project" value="UniProtKB-SubCell"/>
</dbReference>
<dbReference type="InterPro" id="IPR004045">
    <property type="entry name" value="Glutathione_S-Trfase_N"/>
</dbReference>
<keyword evidence="8" id="KW-1185">Reference proteome</keyword>
<dbReference type="CDD" id="cd03058">
    <property type="entry name" value="GST_N_Tau"/>
    <property type="match status" value="1"/>
</dbReference>
<dbReference type="SFLD" id="SFLDG00358">
    <property type="entry name" value="Main_(cytGST)"/>
    <property type="match status" value="1"/>
</dbReference>
<dbReference type="GO" id="GO:0004364">
    <property type="term" value="F:glutathione transferase activity"/>
    <property type="evidence" value="ECO:0007669"/>
    <property type="project" value="UniProtKB-UniRule"/>
</dbReference>
<keyword evidence="3" id="KW-0963">Cytoplasm</keyword>
<dbReference type="FunFam" id="1.20.1050.10:FF:000012">
    <property type="entry name" value="Tau class glutathione S-transferase"/>
    <property type="match status" value="1"/>
</dbReference>
<dbReference type="FunFam" id="3.40.30.10:FF:000014">
    <property type="entry name" value="Tau class glutathione S-transferase"/>
    <property type="match status" value="1"/>
</dbReference>
<evidence type="ECO:0000259" key="5">
    <source>
        <dbReference type="PROSITE" id="PS50405"/>
    </source>
</evidence>
<evidence type="ECO:0000256" key="2">
    <source>
        <dbReference type="ARBA" id="ARBA00047960"/>
    </source>
</evidence>
<dbReference type="CDD" id="cd03185">
    <property type="entry name" value="GST_C_Tau"/>
    <property type="match status" value="1"/>
</dbReference>
<dbReference type="EC" id="2.5.1.18" evidence="3"/>
<dbReference type="SFLD" id="SFLDG01152">
    <property type="entry name" value="Main.3:_Omega-_and_Tau-like"/>
    <property type="match status" value="1"/>
</dbReference>
<evidence type="ECO:0000256" key="3">
    <source>
        <dbReference type="RuleBase" id="RU369102"/>
    </source>
</evidence>
<sequence length="229" mass="26678">MEEVKLLGFWPSPYSHRVIWALKLKGVKYEYIEEDIGNKSHMLLQYNPVHKKTPVLVHGGRPIAESFVILQYIEDTWPHTYPLLPKDAHERALARFWITFGEDKIPIFSIFFQAPNQEEEKDQDGRKEVLEFLKILEEQALGDKKFFGGDKIGMVDIAYGWLSYFFEGMEEMRGGVKLLEPSTLPRLHAWAENFKQVSVIKDNLPDYTKLLVYIKSVREKMTAQNPTSK</sequence>
<evidence type="ECO:0000259" key="4">
    <source>
        <dbReference type="PROSITE" id="PS50404"/>
    </source>
</evidence>
<dbReference type="InterPro" id="IPR010987">
    <property type="entry name" value="Glutathione-S-Trfase_C-like"/>
</dbReference>
<evidence type="ECO:0000256" key="1">
    <source>
        <dbReference type="ARBA" id="ARBA00022679"/>
    </source>
</evidence>
<dbReference type="InterPro" id="IPR045073">
    <property type="entry name" value="Omega/Tau-like"/>
</dbReference>
<dbReference type="PANTHER" id="PTHR11260:SF775">
    <property type="entry name" value="GLUTATHIONE S-TRANSFERASE U10"/>
    <property type="match status" value="1"/>
</dbReference>
<comment type="function">
    <text evidence="3">Is involved in the conjugation of reduced glutathione to a wide number of exogenous and endogenous hydrophobic electrophiles.</text>
</comment>
<dbReference type="PROSITE" id="PS50405">
    <property type="entry name" value="GST_CTER"/>
    <property type="match status" value="1"/>
</dbReference>
<reference evidence="7" key="2">
    <citation type="submission" date="2021-01" db="EMBL/GenBank/DDBJ databases">
        <authorList>
            <person name="Lovell J.T."/>
            <person name="Bentley N."/>
            <person name="Bhattarai G."/>
            <person name="Jenkins J.W."/>
            <person name="Sreedasyam A."/>
            <person name="Alarcon Y."/>
            <person name="Bock C."/>
            <person name="Boston L."/>
            <person name="Carlson J."/>
            <person name="Cervantes K."/>
            <person name="Clermont K."/>
            <person name="Krom N."/>
            <person name="Kubenka K."/>
            <person name="Mamidi S."/>
            <person name="Mattison C."/>
            <person name="Monteros M."/>
            <person name="Pisani C."/>
            <person name="Plott C."/>
            <person name="Rajasekar S."/>
            <person name="Rhein H.S."/>
            <person name="Rohla C."/>
            <person name="Song M."/>
            <person name="Hilaire R.S."/>
            <person name="Shu S."/>
            <person name="Wells L."/>
            <person name="Wang X."/>
            <person name="Webber J."/>
            <person name="Heerema R.J."/>
            <person name="Klein P."/>
            <person name="Conner P."/>
            <person name="Grauke L."/>
            <person name="Grimwood J."/>
            <person name="Schmutz J."/>
            <person name="Randall J.J."/>
        </authorList>
    </citation>
    <scope>NUCLEOTIDE SEQUENCE</scope>
    <source>
        <tissue evidence="7">Leaf</tissue>
    </source>
</reference>
<dbReference type="EMBL" id="CM031810">
    <property type="protein sequence ID" value="KAG6664587.1"/>
    <property type="molecule type" value="Genomic_DNA"/>
</dbReference>
<accession>A0A8T1RCA9</accession>
<feature type="domain" description="GST N-terminal" evidence="4">
    <location>
        <begin position="2"/>
        <end position="81"/>
    </location>
</feature>
<feature type="domain" description="GST C-terminal" evidence="5">
    <location>
        <begin position="87"/>
        <end position="224"/>
    </location>
</feature>
<protein>
    <recommendedName>
        <fullName evidence="3">Glutathione S-transferase</fullName>
        <ecNumber evidence="3">2.5.1.18</ecNumber>
    </recommendedName>
</protein>
<gene>
    <name evidence="6" type="ORF">CIPAW_02G103500</name>
    <name evidence="7" type="ORF">I3842_02G101800</name>
</gene>
<dbReference type="PROSITE" id="PS50404">
    <property type="entry name" value="GST_NTER"/>
    <property type="match status" value="1"/>
</dbReference>
<dbReference type="InterPro" id="IPR045074">
    <property type="entry name" value="GST_C_Tau"/>
</dbReference>
<keyword evidence="1 3" id="KW-0808">Transferase</keyword>
<dbReference type="Pfam" id="PF13410">
    <property type="entry name" value="GST_C_2"/>
    <property type="match status" value="1"/>
</dbReference>
<dbReference type="EMBL" id="CM031826">
    <property type="protein sequence ID" value="KAG6726866.1"/>
    <property type="molecule type" value="Genomic_DNA"/>
</dbReference>
<dbReference type="PANTHER" id="PTHR11260">
    <property type="entry name" value="GLUTATHIONE S-TRANSFERASE, GST, SUPERFAMILY, GST DOMAIN CONTAINING"/>
    <property type="match status" value="1"/>
</dbReference>